<keyword evidence="2 7" id="KW-0813">Transport</keyword>
<feature type="transmembrane region" description="Helical" evidence="7">
    <location>
        <begin position="7"/>
        <end position="28"/>
    </location>
</feature>
<evidence type="ECO:0000256" key="2">
    <source>
        <dbReference type="ARBA" id="ARBA00022448"/>
    </source>
</evidence>
<feature type="domain" description="ABC transmembrane type-1" evidence="8">
    <location>
        <begin position="141"/>
        <end position="330"/>
    </location>
</feature>
<evidence type="ECO:0000256" key="5">
    <source>
        <dbReference type="ARBA" id="ARBA00022989"/>
    </source>
</evidence>
<comment type="similarity">
    <text evidence="7">Belongs to the binding-protein-dependent transport system permease family.</text>
</comment>
<name>A0A367ZV37_9BACT</name>
<comment type="subcellular location">
    <subcellularLocation>
        <location evidence="1 7">Cell membrane</location>
        <topology evidence="1 7">Multi-pass membrane protein</topology>
    </subcellularLocation>
</comment>
<dbReference type="PROSITE" id="PS50928">
    <property type="entry name" value="ABC_TM1"/>
    <property type="match status" value="1"/>
</dbReference>
<evidence type="ECO:0000313" key="10">
    <source>
        <dbReference type="Proteomes" id="UP000252355"/>
    </source>
</evidence>
<evidence type="ECO:0000256" key="4">
    <source>
        <dbReference type="ARBA" id="ARBA00022692"/>
    </source>
</evidence>
<accession>A0A367ZV37</accession>
<feature type="transmembrane region" description="Helical" evidence="7">
    <location>
        <begin position="145"/>
        <end position="169"/>
    </location>
</feature>
<dbReference type="InterPro" id="IPR000515">
    <property type="entry name" value="MetI-like"/>
</dbReference>
<dbReference type="PANTHER" id="PTHR43744">
    <property type="entry name" value="ABC TRANSPORTER PERMEASE PROTEIN MG189-RELATED-RELATED"/>
    <property type="match status" value="1"/>
</dbReference>
<feature type="transmembrane region" description="Helical" evidence="7">
    <location>
        <begin position="206"/>
        <end position="226"/>
    </location>
</feature>
<evidence type="ECO:0000256" key="1">
    <source>
        <dbReference type="ARBA" id="ARBA00004651"/>
    </source>
</evidence>
<organism evidence="9 10">
    <name type="scientific">Candidatus Ozemobacter sibiricus</name>
    <dbReference type="NCBI Taxonomy" id="2268124"/>
    <lineage>
        <taxon>Bacteria</taxon>
        <taxon>Candidatus Ozemobacteria</taxon>
        <taxon>Candidatus Ozemobacterales</taxon>
        <taxon>Candidatus Ozemobacteraceae</taxon>
        <taxon>Candidatus Ozemobacter</taxon>
    </lineage>
</organism>
<dbReference type="Pfam" id="PF00528">
    <property type="entry name" value="BPD_transp_1"/>
    <property type="match status" value="1"/>
</dbReference>
<protein>
    <submittedName>
        <fullName evidence="9">Carbohydrate ABC transport system, permease protein 2</fullName>
    </submittedName>
</protein>
<dbReference type="SUPFAM" id="SSF161098">
    <property type="entry name" value="MetI-like"/>
    <property type="match status" value="1"/>
</dbReference>
<dbReference type="EMBL" id="QOQW01000001">
    <property type="protein sequence ID" value="RCK81707.1"/>
    <property type="molecule type" value="Genomic_DNA"/>
</dbReference>
<keyword evidence="6 7" id="KW-0472">Membrane</keyword>
<evidence type="ECO:0000313" key="9">
    <source>
        <dbReference type="EMBL" id="RCK81707.1"/>
    </source>
</evidence>
<dbReference type="AlphaFoldDB" id="A0A367ZV37"/>
<feature type="transmembrane region" description="Helical" evidence="7">
    <location>
        <begin position="309"/>
        <end position="330"/>
    </location>
</feature>
<evidence type="ECO:0000256" key="6">
    <source>
        <dbReference type="ARBA" id="ARBA00023136"/>
    </source>
</evidence>
<dbReference type="PANTHER" id="PTHR43744:SF12">
    <property type="entry name" value="ABC TRANSPORTER PERMEASE PROTEIN MG189-RELATED"/>
    <property type="match status" value="1"/>
</dbReference>
<dbReference type="Gene3D" id="1.10.3720.10">
    <property type="entry name" value="MetI-like"/>
    <property type="match status" value="1"/>
</dbReference>
<evidence type="ECO:0000259" key="8">
    <source>
        <dbReference type="PROSITE" id="PS50928"/>
    </source>
</evidence>
<gene>
    <name evidence="9" type="ORF">OZSIB_0841</name>
</gene>
<evidence type="ECO:0000256" key="7">
    <source>
        <dbReference type="RuleBase" id="RU363032"/>
    </source>
</evidence>
<keyword evidence="4 7" id="KW-0812">Transmembrane</keyword>
<sequence>MRLKHPFHLVVHALLILGSIFMLFPFVWMVTTSFKSEDEILKTGKRIVVLPDAWRPSFLNSEEDTRRIEAAAAQRRLWEDLQAGKPLPEGARKPAKPFETFDNYKLVWGEGESLWSFLGLASSPAAAPGAKKGQQDFYRYFLNTMFVSITITLSSLFTASLAAYAFAFFKFPLKDAIFMGLLGTMMLPQQALLIPNYILLSKLNWINTYAALIVPWVASVYSVFFLRQFFLQLPKDLFEAATIDGCTRFQFYWKVVLPLSKPPMVTLGIFTFLGTWNSFVWPLIVTNDAELRVIQVGLSYFNSEAGTQWGPLMAASCLTIFPLVVMYFLAQRQFVESQATTGMKE</sequence>
<feature type="transmembrane region" description="Helical" evidence="7">
    <location>
        <begin position="176"/>
        <end position="200"/>
    </location>
</feature>
<evidence type="ECO:0000256" key="3">
    <source>
        <dbReference type="ARBA" id="ARBA00022475"/>
    </source>
</evidence>
<dbReference type="GO" id="GO:0005886">
    <property type="term" value="C:plasma membrane"/>
    <property type="evidence" value="ECO:0007669"/>
    <property type="project" value="UniProtKB-SubCell"/>
</dbReference>
<dbReference type="GO" id="GO:0055085">
    <property type="term" value="P:transmembrane transport"/>
    <property type="evidence" value="ECO:0007669"/>
    <property type="project" value="InterPro"/>
</dbReference>
<dbReference type="CDD" id="cd06261">
    <property type="entry name" value="TM_PBP2"/>
    <property type="match status" value="1"/>
</dbReference>
<dbReference type="InterPro" id="IPR035906">
    <property type="entry name" value="MetI-like_sf"/>
</dbReference>
<comment type="caution">
    <text evidence="9">The sequence shown here is derived from an EMBL/GenBank/DDBJ whole genome shotgun (WGS) entry which is preliminary data.</text>
</comment>
<reference evidence="9 10" key="1">
    <citation type="submission" date="2018-05" db="EMBL/GenBank/DDBJ databases">
        <title>A metagenomic window into the 2 km-deep terrestrial subsurface aquifer revealed taxonomically and functionally diverse microbial community comprising novel uncultured bacterial lineages.</title>
        <authorList>
            <person name="Kadnikov V.V."/>
            <person name="Mardanov A.V."/>
            <person name="Beletsky A.V."/>
            <person name="Banks D."/>
            <person name="Pimenov N.V."/>
            <person name="Frank Y.A."/>
            <person name="Karnachuk O.V."/>
            <person name="Ravin N.V."/>
        </authorList>
    </citation>
    <scope>NUCLEOTIDE SEQUENCE [LARGE SCALE GENOMIC DNA]</scope>
    <source>
        <strain evidence="9">BY5</strain>
    </source>
</reference>
<dbReference type="Proteomes" id="UP000252355">
    <property type="component" value="Unassembled WGS sequence"/>
</dbReference>
<proteinExistence type="inferred from homology"/>
<keyword evidence="3" id="KW-1003">Cell membrane</keyword>
<keyword evidence="5 7" id="KW-1133">Transmembrane helix</keyword>